<evidence type="ECO:0008006" key="3">
    <source>
        <dbReference type="Google" id="ProtNLM"/>
    </source>
</evidence>
<name>K7A3C1_9ALTE</name>
<comment type="caution">
    <text evidence="1">The sequence shown here is derived from an EMBL/GenBank/DDBJ whole genome shotgun (WGS) entry which is preliminary data.</text>
</comment>
<organism evidence="1 2">
    <name type="scientific">Paraglaciecola polaris LMG 21857</name>
    <dbReference type="NCBI Taxonomy" id="1129793"/>
    <lineage>
        <taxon>Bacteria</taxon>
        <taxon>Pseudomonadati</taxon>
        <taxon>Pseudomonadota</taxon>
        <taxon>Gammaproteobacteria</taxon>
        <taxon>Alteromonadales</taxon>
        <taxon>Alteromonadaceae</taxon>
        <taxon>Paraglaciecola</taxon>
    </lineage>
</organism>
<sequence length="286" mass="32797">MPAISLLATNLVCYFMSLPWNQLFTQQIACQPLAHLDTQFLLTGMPMWPNARGLNELKAKASLAQSSVSEFVCQSSLATSDDYYEQIIYKRKQIPTRPNSWHDLFNGLVWLQYPKTKTLLNQLHIEDIELHGLSPRTRQRNHITHFDECGVILTIECSTGEMVTELLRAHHWLEAMHEMRNAWGDTIHARMFGHANYEMLLNPFIGLTGKWLAVNVQKGFSQRSIAQQNAEIDACLPATIQNDGLFKQPKPLSPLPLLGLPGWSGLNQDPQFYHNREYFRPKRVRS</sequence>
<dbReference type="Pfam" id="PF11227">
    <property type="entry name" value="DUF3025"/>
    <property type="match status" value="1"/>
</dbReference>
<keyword evidence="2" id="KW-1185">Reference proteome</keyword>
<evidence type="ECO:0000313" key="1">
    <source>
        <dbReference type="EMBL" id="GAC35398.1"/>
    </source>
</evidence>
<reference evidence="2" key="1">
    <citation type="journal article" date="2014" name="Environ. Microbiol.">
        <title>Comparative genomics of the marine bacterial genus Glaciecola reveals the high degree of genomic diversity and genomic characteristic for cold adaptation.</title>
        <authorList>
            <person name="Qin Q.L."/>
            <person name="Xie B.B."/>
            <person name="Yu Y."/>
            <person name="Shu Y.L."/>
            <person name="Rong J.C."/>
            <person name="Zhang Y.J."/>
            <person name="Zhao D.L."/>
            <person name="Chen X.L."/>
            <person name="Zhang X.Y."/>
            <person name="Chen B."/>
            <person name="Zhou B.C."/>
            <person name="Zhang Y.Z."/>
        </authorList>
    </citation>
    <scope>NUCLEOTIDE SEQUENCE [LARGE SCALE GENOMIC DNA]</scope>
    <source>
        <strain evidence="2">LMG 21857</strain>
    </source>
</reference>
<evidence type="ECO:0000313" key="2">
    <source>
        <dbReference type="Proteomes" id="UP000006322"/>
    </source>
</evidence>
<protein>
    <recommendedName>
        <fullName evidence="3">Transmembrane protein</fullName>
    </recommendedName>
</protein>
<dbReference type="OrthoDB" id="5292474at2"/>
<dbReference type="Proteomes" id="UP000006322">
    <property type="component" value="Unassembled WGS sequence"/>
</dbReference>
<dbReference type="STRING" id="1129793.GPLA_4521"/>
<accession>K7A3C1</accession>
<dbReference type="AlphaFoldDB" id="K7A3C1"/>
<dbReference type="RefSeq" id="WP_007107160.1">
    <property type="nucleotide sequence ID" value="NZ_BAER01000133.1"/>
</dbReference>
<proteinExistence type="predicted"/>
<dbReference type="InterPro" id="IPR021390">
    <property type="entry name" value="DUF3025"/>
</dbReference>
<dbReference type="EMBL" id="BAER01000133">
    <property type="protein sequence ID" value="GAC35398.1"/>
    <property type="molecule type" value="Genomic_DNA"/>
</dbReference>
<gene>
    <name evidence="1" type="ORF">GPLA_4521</name>
</gene>